<evidence type="ECO:0000313" key="5">
    <source>
        <dbReference type="EMBL" id="KAF2727942.1"/>
    </source>
</evidence>
<feature type="chain" id="PRO_5040361058" evidence="4">
    <location>
        <begin position="20"/>
        <end position="380"/>
    </location>
</feature>
<evidence type="ECO:0000256" key="1">
    <source>
        <dbReference type="ARBA" id="ARBA00006206"/>
    </source>
</evidence>
<dbReference type="OrthoDB" id="274691at2759"/>
<dbReference type="Pfam" id="PF01263">
    <property type="entry name" value="Aldose_epim"/>
    <property type="match status" value="1"/>
</dbReference>
<sequence>MKYSNFLWASTFAAANVSAVPTPDADGKYTLEAEGIKAQFIPYAATLTNLFVKDKNGVERDVVLGYDNTSFYPVDPGHPVYNAVPGRYANRIGKGTFKIDNVTYTTVKNDGPNTLHSGPNNWSYRVWEVKSASDKSITFHLSDPANSTGMPGRVEVDVTYSLEKNKWKIVMDATSPDAKTPIQATQHTYFHLDAFAKPGNRSIWNHTLHMPHARRVMEADANALPTGVIANVSKGAIDDFWTAPHQLGFASGNKNFEDHCGGGCHGYNGNWAFDGDRDKSDIAATLSSAWSGIKADLRTNQDGIVIYTCNWNDGKTEFKSTQGIKGQDKFIPRDGCVAIEAQDYVDGINHPEWGRLDKQLFGPGQKYHWESSWTFGVIDD</sequence>
<reference evidence="5" key="1">
    <citation type="journal article" date="2020" name="Stud. Mycol.">
        <title>101 Dothideomycetes genomes: a test case for predicting lifestyles and emergence of pathogens.</title>
        <authorList>
            <person name="Haridas S."/>
            <person name="Albert R."/>
            <person name="Binder M."/>
            <person name="Bloem J."/>
            <person name="Labutti K."/>
            <person name="Salamov A."/>
            <person name="Andreopoulos B."/>
            <person name="Baker S."/>
            <person name="Barry K."/>
            <person name="Bills G."/>
            <person name="Bluhm B."/>
            <person name="Cannon C."/>
            <person name="Castanera R."/>
            <person name="Culley D."/>
            <person name="Daum C."/>
            <person name="Ezra D."/>
            <person name="Gonzalez J."/>
            <person name="Henrissat B."/>
            <person name="Kuo A."/>
            <person name="Liang C."/>
            <person name="Lipzen A."/>
            <person name="Lutzoni F."/>
            <person name="Magnuson J."/>
            <person name="Mondo S."/>
            <person name="Nolan M."/>
            <person name="Ohm R."/>
            <person name="Pangilinan J."/>
            <person name="Park H.-J."/>
            <person name="Ramirez L."/>
            <person name="Alfaro M."/>
            <person name="Sun H."/>
            <person name="Tritt A."/>
            <person name="Yoshinaga Y."/>
            <person name="Zwiers L.-H."/>
            <person name="Turgeon B."/>
            <person name="Goodwin S."/>
            <person name="Spatafora J."/>
            <person name="Crous P."/>
            <person name="Grigoriev I."/>
        </authorList>
    </citation>
    <scope>NUCLEOTIDE SEQUENCE</scope>
    <source>
        <strain evidence="5">CBS 125425</strain>
    </source>
</reference>
<proteinExistence type="inferred from homology"/>
<dbReference type="Gene3D" id="2.70.98.10">
    <property type="match status" value="1"/>
</dbReference>
<evidence type="ECO:0000256" key="2">
    <source>
        <dbReference type="ARBA" id="ARBA00023235"/>
    </source>
</evidence>
<name>A0A9P4QND8_9PLEO</name>
<dbReference type="InterPro" id="IPR011013">
    <property type="entry name" value="Gal_mutarotase_sf_dom"/>
</dbReference>
<organism evidence="5 6">
    <name type="scientific">Polyplosphaeria fusca</name>
    <dbReference type="NCBI Taxonomy" id="682080"/>
    <lineage>
        <taxon>Eukaryota</taxon>
        <taxon>Fungi</taxon>
        <taxon>Dikarya</taxon>
        <taxon>Ascomycota</taxon>
        <taxon>Pezizomycotina</taxon>
        <taxon>Dothideomycetes</taxon>
        <taxon>Pleosporomycetidae</taxon>
        <taxon>Pleosporales</taxon>
        <taxon>Tetraplosphaeriaceae</taxon>
        <taxon>Polyplosphaeria</taxon>
    </lineage>
</organism>
<dbReference type="GO" id="GO:0006006">
    <property type="term" value="P:glucose metabolic process"/>
    <property type="evidence" value="ECO:0007669"/>
    <property type="project" value="TreeGrafter"/>
</dbReference>
<keyword evidence="6" id="KW-1185">Reference proteome</keyword>
<dbReference type="SUPFAM" id="SSF74650">
    <property type="entry name" value="Galactose mutarotase-like"/>
    <property type="match status" value="1"/>
</dbReference>
<dbReference type="EMBL" id="ML996303">
    <property type="protein sequence ID" value="KAF2727942.1"/>
    <property type="molecule type" value="Genomic_DNA"/>
</dbReference>
<keyword evidence="2" id="KW-0413">Isomerase</keyword>
<keyword evidence="4" id="KW-0732">Signal</keyword>
<dbReference type="GO" id="GO:0033499">
    <property type="term" value="P:galactose catabolic process via UDP-galactose, Leloir pathway"/>
    <property type="evidence" value="ECO:0007669"/>
    <property type="project" value="TreeGrafter"/>
</dbReference>
<keyword evidence="3" id="KW-0119">Carbohydrate metabolism</keyword>
<dbReference type="PANTHER" id="PTHR10091">
    <property type="entry name" value="ALDOSE-1-EPIMERASE"/>
    <property type="match status" value="1"/>
</dbReference>
<accession>A0A9P4QND8</accession>
<dbReference type="InterPro" id="IPR014718">
    <property type="entry name" value="GH-type_carb-bd"/>
</dbReference>
<evidence type="ECO:0000256" key="3">
    <source>
        <dbReference type="ARBA" id="ARBA00023277"/>
    </source>
</evidence>
<dbReference type="GO" id="GO:0030246">
    <property type="term" value="F:carbohydrate binding"/>
    <property type="evidence" value="ECO:0007669"/>
    <property type="project" value="InterPro"/>
</dbReference>
<dbReference type="Proteomes" id="UP000799444">
    <property type="component" value="Unassembled WGS sequence"/>
</dbReference>
<gene>
    <name evidence="5" type="ORF">EJ04DRAFT_516942</name>
</gene>
<dbReference type="PANTHER" id="PTHR10091:SF2">
    <property type="entry name" value="ALDOSE 1-EPIMERASE"/>
    <property type="match status" value="1"/>
</dbReference>
<dbReference type="GO" id="GO:0004034">
    <property type="term" value="F:aldose 1-epimerase activity"/>
    <property type="evidence" value="ECO:0007669"/>
    <property type="project" value="TreeGrafter"/>
</dbReference>
<comment type="caution">
    <text evidence="5">The sequence shown here is derived from an EMBL/GenBank/DDBJ whole genome shotgun (WGS) entry which is preliminary data.</text>
</comment>
<dbReference type="AlphaFoldDB" id="A0A9P4QND8"/>
<protein>
    <submittedName>
        <fullName evidence="5">Aldose 1-epimeras-like protein</fullName>
    </submittedName>
</protein>
<evidence type="ECO:0000313" key="6">
    <source>
        <dbReference type="Proteomes" id="UP000799444"/>
    </source>
</evidence>
<dbReference type="FunFam" id="2.70.98.10:FF:000014">
    <property type="entry name" value="Aldose 1-epimerase, putative"/>
    <property type="match status" value="1"/>
</dbReference>
<dbReference type="InterPro" id="IPR008183">
    <property type="entry name" value="Aldose_1/G6P_1-epimerase"/>
</dbReference>
<feature type="signal peptide" evidence="4">
    <location>
        <begin position="1"/>
        <end position="19"/>
    </location>
</feature>
<comment type="similarity">
    <text evidence="1">Belongs to the aldose epimerase family.</text>
</comment>
<dbReference type="InterPro" id="IPR047215">
    <property type="entry name" value="Galactose_mutarotase-like"/>
</dbReference>
<evidence type="ECO:0000256" key="4">
    <source>
        <dbReference type="SAM" id="SignalP"/>
    </source>
</evidence>
<dbReference type="CDD" id="cd09019">
    <property type="entry name" value="galactose_mutarotase_like"/>
    <property type="match status" value="1"/>
</dbReference>